<feature type="non-terminal residue" evidence="3">
    <location>
        <position position="1"/>
    </location>
</feature>
<feature type="region of interest" description="Disordered" evidence="2">
    <location>
        <begin position="98"/>
        <end position="118"/>
    </location>
</feature>
<dbReference type="EMBL" id="GDID01006442">
    <property type="protein sequence ID" value="JAP90164.1"/>
    <property type="molecule type" value="Transcribed_RNA"/>
</dbReference>
<keyword evidence="1" id="KW-0175">Coiled coil</keyword>
<organism evidence="3">
    <name type="scientific">Trepomonas sp. PC1</name>
    <dbReference type="NCBI Taxonomy" id="1076344"/>
    <lineage>
        <taxon>Eukaryota</taxon>
        <taxon>Metamonada</taxon>
        <taxon>Diplomonadida</taxon>
        <taxon>Hexamitidae</taxon>
        <taxon>Hexamitinae</taxon>
        <taxon>Trepomonas</taxon>
    </lineage>
</organism>
<sequence>QEYCLQLNFKCVRNAFEFCFYFQKLLSNKAPDLVNFTKEFLEKHCIATNFSVKSPSPKRQVNQTQKPKEIQIELKEDKIVENLIVDDFEDLDKFEHSENIENPEQTQTKIQTKSNNQIQNNQNKKKFLPPLLHEIAQVYTPQQRVQSLQKYKLAHRFDAKSHRAYAMQTLKTMNYFDEANKIYLEKFNGQTLINHFNQQLEIFIQSQFFQKMFQNQEFTFETQLAFSEHCFVTVQTKRGAGEILKQFNLQKVDDELGYLAICSYLLNYLQVAQYYTGLLNLEQAMQFMAEKQFQVIEEEEEEQEEENEEEEIIFQKQKDESLDLEIVKTLLRTKLEEKHVYEGQFEINPTQFLKQLLEKNKQQKIQIEHLGDQAAILLNNKINQFNVPLIKQHVFKHLLEMKTNGSEKVQELLAKLDFIQAGVDLEQVKANLSELINEKKELMKQCVQNCSQVNLQLSNPLREIKKFMDLFQYQFVNSKEFPQLSEPQQLLQKVDRLMRQLKTCVYMFSDHEAIQIICKAQQQIKNQISKYLQLNQLMMCKQAQKAQWFFINYEPILMFFTAEAMKTGETTLIKWLNDDSVIISCCPPMIKNLIHELVETLIYLLMKDFTLVDGNLQIATSEIKQLKEVVKMKEFEYFDEGLGATELIISDFGVLNGEVIVKKCTYERLLDAPHRNDGIIKIDGDGFQ</sequence>
<evidence type="ECO:0000256" key="1">
    <source>
        <dbReference type="SAM" id="Coils"/>
    </source>
</evidence>
<name>A0A146K2Q5_9EUKA</name>
<feature type="non-terminal residue" evidence="3">
    <location>
        <position position="688"/>
    </location>
</feature>
<feature type="coiled-coil region" evidence="1">
    <location>
        <begin position="288"/>
        <end position="320"/>
    </location>
</feature>
<evidence type="ECO:0000256" key="2">
    <source>
        <dbReference type="SAM" id="MobiDB-lite"/>
    </source>
</evidence>
<proteinExistence type="predicted"/>
<reference evidence="3" key="1">
    <citation type="submission" date="2015-07" db="EMBL/GenBank/DDBJ databases">
        <title>Adaptation to a free-living lifestyle via gene acquisitions in the diplomonad Trepomonas sp. PC1.</title>
        <authorList>
            <person name="Xu F."/>
            <person name="Jerlstrom-Hultqvist J."/>
            <person name="Kolisko M."/>
            <person name="Simpson A.G.B."/>
            <person name="Roger A.J."/>
            <person name="Svard S.G."/>
            <person name="Andersson J.O."/>
        </authorList>
    </citation>
    <scope>NUCLEOTIDE SEQUENCE</scope>
    <source>
        <strain evidence="3">PC1</strain>
    </source>
</reference>
<evidence type="ECO:0000313" key="3">
    <source>
        <dbReference type="EMBL" id="JAP90164.1"/>
    </source>
</evidence>
<gene>
    <name evidence="3" type="ORF">TPC1_30341</name>
</gene>
<feature type="compositionally biased region" description="Low complexity" evidence="2">
    <location>
        <begin position="109"/>
        <end position="118"/>
    </location>
</feature>
<dbReference type="AlphaFoldDB" id="A0A146K2Q5"/>
<protein>
    <submittedName>
        <fullName evidence="3">Uncharacterized protein</fullName>
    </submittedName>
</protein>
<accession>A0A146K2Q5</accession>